<dbReference type="OrthoDB" id="4772757at2759"/>
<dbReference type="HOGENOM" id="CLU_176406_0_0_1"/>
<dbReference type="EMBL" id="KK088417">
    <property type="protein sequence ID" value="EYE96852.1"/>
    <property type="molecule type" value="Genomic_DNA"/>
</dbReference>
<dbReference type="GeneID" id="63698490"/>
<protein>
    <submittedName>
        <fullName evidence="1">Uncharacterized protein</fullName>
    </submittedName>
</protein>
<evidence type="ECO:0000313" key="2">
    <source>
        <dbReference type="Proteomes" id="UP000019804"/>
    </source>
</evidence>
<dbReference type="STRING" id="1388766.A0A017SIR3"/>
<keyword evidence="2" id="KW-1185">Reference proteome</keyword>
<feature type="non-terminal residue" evidence="1">
    <location>
        <position position="75"/>
    </location>
</feature>
<gene>
    <name evidence="1" type="ORF">EURHEDRAFT_423715</name>
</gene>
<dbReference type="AlphaFoldDB" id="A0A017SIR3"/>
<organism evidence="1 2">
    <name type="scientific">Aspergillus ruber (strain CBS 135680)</name>
    <dbReference type="NCBI Taxonomy" id="1388766"/>
    <lineage>
        <taxon>Eukaryota</taxon>
        <taxon>Fungi</taxon>
        <taxon>Dikarya</taxon>
        <taxon>Ascomycota</taxon>
        <taxon>Pezizomycotina</taxon>
        <taxon>Eurotiomycetes</taxon>
        <taxon>Eurotiomycetidae</taxon>
        <taxon>Eurotiales</taxon>
        <taxon>Aspergillaceae</taxon>
        <taxon>Aspergillus</taxon>
        <taxon>Aspergillus subgen. Aspergillus</taxon>
    </lineage>
</organism>
<reference evidence="2" key="1">
    <citation type="journal article" date="2014" name="Nat. Commun.">
        <title>Genomic adaptations of the halophilic Dead Sea filamentous fungus Eurotium rubrum.</title>
        <authorList>
            <person name="Kis-Papo T."/>
            <person name="Weig A.R."/>
            <person name="Riley R."/>
            <person name="Persoh D."/>
            <person name="Salamov A."/>
            <person name="Sun H."/>
            <person name="Lipzen A."/>
            <person name="Wasser S.P."/>
            <person name="Rambold G."/>
            <person name="Grigoriev I.V."/>
            <person name="Nevo E."/>
        </authorList>
    </citation>
    <scope>NUCLEOTIDE SEQUENCE [LARGE SCALE GENOMIC DNA]</scope>
    <source>
        <strain evidence="2">CBS 135680</strain>
    </source>
</reference>
<evidence type="ECO:0000313" key="1">
    <source>
        <dbReference type="EMBL" id="EYE96852.1"/>
    </source>
</evidence>
<name>A0A017SIR3_ASPRC</name>
<dbReference type="RefSeq" id="XP_040640540.1">
    <property type="nucleotide sequence ID" value="XM_040783366.1"/>
</dbReference>
<sequence>MSLLDCPNEVLILIAEARTPSQFDINALTQTCRRFYRLFNSILYTCDAEHHNGSALYWAATRGMKTTAEKSIQSG</sequence>
<dbReference type="Proteomes" id="UP000019804">
    <property type="component" value="Unassembled WGS sequence"/>
</dbReference>
<proteinExistence type="predicted"/>
<accession>A0A017SIR3</accession>